<evidence type="ECO:0000313" key="1">
    <source>
        <dbReference type="EMBL" id="VDK86765.1"/>
    </source>
</evidence>
<gene>
    <name evidence="1" type="ORF">NLS_LOCUS7792</name>
</gene>
<protein>
    <submittedName>
        <fullName evidence="1">Uncharacterized protein</fullName>
    </submittedName>
</protein>
<proteinExistence type="predicted"/>
<dbReference type="Proteomes" id="UP000277928">
    <property type="component" value="Unassembled WGS sequence"/>
</dbReference>
<dbReference type="OrthoDB" id="5852692at2759"/>
<reference evidence="1 2" key="1">
    <citation type="submission" date="2018-08" db="EMBL/GenBank/DDBJ databases">
        <authorList>
            <person name="Laetsch R D."/>
            <person name="Stevens L."/>
            <person name="Kumar S."/>
            <person name="Blaxter L. M."/>
        </authorList>
    </citation>
    <scope>NUCLEOTIDE SEQUENCE [LARGE SCALE GENOMIC DNA]</scope>
</reference>
<dbReference type="EMBL" id="UYRX01000865">
    <property type="protein sequence ID" value="VDK86765.1"/>
    <property type="molecule type" value="Genomic_DNA"/>
</dbReference>
<sequence>MAVFVATQLSFGFGGTSIDPNVCVRADISGSDSFTKNPLCHPLLMTASLLRLQRVPASVHERGNNEQRPGHLHASIVYGLNSRSCLDKTEWSSPEVHARNPIGTNQIINPWIKPWIKVFDMVKQDTKELEFADKDLRRFGSATTFATAISPKNDLFANALLFSESTIPQNQNAVRISSLAKNAPLNRQTKSTTATPSILTLLESFGHNQKRREEVEIGRDQTVNVLGMPVGRKDGISLAPLRGLSVGNEDMFGPIAINNKYNINWGFFNDLSKMFSQPMRQLTTNTAIVPFQ</sequence>
<evidence type="ECO:0000313" key="2">
    <source>
        <dbReference type="Proteomes" id="UP000277928"/>
    </source>
</evidence>
<organism evidence="1 2">
    <name type="scientific">Litomosoides sigmodontis</name>
    <name type="common">Filarial nematode worm</name>
    <dbReference type="NCBI Taxonomy" id="42156"/>
    <lineage>
        <taxon>Eukaryota</taxon>
        <taxon>Metazoa</taxon>
        <taxon>Ecdysozoa</taxon>
        <taxon>Nematoda</taxon>
        <taxon>Chromadorea</taxon>
        <taxon>Rhabditida</taxon>
        <taxon>Spirurina</taxon>
        <taxon>Spiruromorpha</taxon>
        <taxon>Filarioidea</taxon>
        <taxon>Onchocercidae</taxon>
        <taxon>Litomosoides</taxon>
    </lineage>
</organism>
<dbReference type="AlphaFoldDB" id="A0A3P6TYX6"/>
<keyword evidence="2" id="KW-1185">Reference proteome</keyword>
<name>A0A3P6TYX6_LITSI</name>
<accession>A0A3P6TYX6</accession>